<keyword evidence="5" id="KW-0694">RNA-binding</keyword>
<accession>A0A812NZN2</accession>
<dbReference type="Pfam" id="PF11913">
    <property type="entry name" value="DUF3431"/>
    <property type="match status" value="1"/>
</dbReference>
<evidence type="ECO:0000256" key="3">
    <source>
        <dbReference type="ARBA" id="ARBA00022664"/>
    </source>
</evidence>
<dbReference type="PANTHER" id="PTHR10553:SF5">
    <property type="entry name" value="U6 SNRNA-ASSOCIATED SM-LIKE PROTEIN LSM7"/>
    <property type="match status" value="1"/>
</dbReference>
<evidence type="ECO:0000256" key="6">
    <source>
        <dbReference type="ARBA" id="ARBA00023187"/>
    </source>
</evidence>
<dbReference type="GO" id="GO:0071013">
    <property type="term" value="C:catalytic step 2 spliceosome"/>
    <property type="evidence" value="ECO:0007669"/>
    <property type="project" value="TreeGrafter"/>
</dbReference>
<sequence length="521" mass="57926">MSKKESSKSVLDLERYLNQPVKVKFSGGREVKGILKGHDAVANLVLDDVQEYLRDPEDPYKVSDETRSLGLVVARGTSVMLICPVDGTEEIANPFAGAAEAPPNAVPSSSATESWYADYQLRFRPEDAGAEPLLWRLYAWQFQESIVDFGQGRGRPPLSAAFFVVETLPDETQQQILQECPGLLLTAVLLVAEARLSAGGCLEAENLVQKAWRWTAQQPSEASVESSTWWEGFSSSLNEVSRRAPGWGLEALGRRVLQARALCPRSAPRRVLLQRCETAKLDVVVAFCKEDLSWLADLADARLWLYAKCAPDTAALERQGLLGLPCATLEQLPNLAMESLAYAVHLERRYGMYAQFTMFLQGEPFEHAPRALVGDVLSAVHAGIYKVPFLHLNLRRFLAGSSFCLRDVYSRLLEDEVPEAFGSYCCSQFVVRSDRLLRRSRAFYQRLSSILLGETPLACAQDVKYDPRPGIAVSALFEHLWHVVLGEPAVLTARRSNPELPLFAQIDVSEGELPDFFTDKT</sequence>
<dbReference type="GO" id="GO:0005688">
    <property type="term" value="C:U6 snRNP"/>
    <property type="evidence" value="ECO:0007669"/>
    <property type="project" value="TreeGrafter"/>
</dbReference>
<evidence type="ECO:0000256" key="8">
    <source>
        <dbReference type="ARBA" id="ARBA00023274"/>
    </source>
</evidence>
<dbReference type="PANTHER" id="PTHR10553">
    <property type="entry name" value="SMALL NUCLEAR RIBONUCLEOPROTEIN"/>
    <property type="match status" value="1"/>
</dbReference>
<dbReference type="PROSITE" id="PS52002">
    <property type="entry name" value="SM"/>
    <property type="match status" value="1"/>
</dbReference>
<organism evidence="10 11">
    <name type="scientific">Symbiodinium natans</name>
    <dbReference type="NCBI Taxonomy" id="878477"/>
    <lineage>
        <taxon>Eukaryota</taxon>
        <taxon>Sar</taxon>
        <taxon>Alveolata</taxon>
        <taxon>Dinophyceae</taxon>
        <taxon>Suessiales</taxon>
        <taxon>Symbiodiniaceae</taxon>
        <taxon>Symbiodinium</taxon>
    </lineage>
</organism>
<gene>
    <name evidence="10" type="primary">Lsm7</name>
    <name evidence="10" type="ORF">SNAT2548_LOCUS17268</name>
</gene>
<evidence type="ECO:0000259" key="9">
    <source>
        <dbReference type="PROSITE" id="PS52002"/>
    </source>
</evidence>
<keyword evidence="11" id="KW-1185">Reference proteome</keyword>
<dbReference type="GO" id="GO:0005689">
    <property type="term" value="C:U12-type spliceosomal complex"/>
    <property type="evidence" value="ECO:0007669"/>
    <property type="project" value="TreeGrafter"/>
</dbReference>
<evidence type="ECO:0000313" key="11">
    <source>
        <dbReference type="Proteomes" id="UP000604046"/>
    </source>
</evidence>
<keyword evidence="8" id="KW-0687">Ribonucleoprotein</keyword>
<dbReference type="InterPro" id="IPR021838">
    <property type="entry name" value="DUF3431"/>
</dbReference>
<evidence type="ECO:0000313" key="10">
    <source>
        <dbReference type="EMBL" id="CAE7329992.1"/>
    </source>
</evidence>
<dbReference type="EMBL" id="CAJNDS010002105">
    <property type="protein sequence ID" value="CAE7329992.1"/>
    <property type="molecule type" value="Genomic_DNA"/>
</dbReference>
<dbReference type="GO" id="GO:1990726">
    <property type="term" value="C:Lsm1-7-Pat1 complex"/>
    <property type="evidence" value="ECO:0007669"/>
    <property type="project" value="TreeGrafter"/>
</dbReference>
<dbReference type="GO" id="GO:0003723">
    <property type="term" value="F:RNA binding"/>
    <property type="evidence" value="ECO:0007669"/>
    <property type="project" value="UniProtKB-KW"/>
</dbReference>
<keyword evidence="4" id="KW-0747">Spliceosome</keyword>
<dbReference type="GO" id="GO:0000956">
    <property type="term" value="P:nuclear-transcribed mRNA catabolic process"/>
    <property type="evidence" value="ECO:0007669"/>
    <property type="project" value="InterPro"/>
</dbReference>
<dbReference type="AlphaFoldDB" id="A0A812NZN2"/>
<dbReference type="SMART" id="SM00651">
    <property type="entry name" value="Sm"/>
    <property type="match status" value="1"/>
</dbReference>
<keyword evidence="3" id="KW-0507">mRNA processing</keyword>
<dbReference type="InterPro" id="IPR044641">
    <property type="entry name" value="Lsm7/SmG-like"/>
</dbReference>
<dbReference type="InterPro" id="IPR001163">
    <property type="entry name" value="Sm_dom_euk/arc"/>
</dbReference>
<evidence type="ECO:0000256" key="7">
    <source>
        <dbReference type="ARBA" id="ARBA00023242"/>
    </source>
</evidence>
<dbReference type="InterPro" id="IPR047575">
    <property type="entry name" value="Sm"/>
</dbReference>
<keyword evidence="7" id="KW-0539">Nucleus</keyword>
<evidence type="ECO:0000256" key="2">
    <source>
        <dbReference type="ARBA" id="ARBA00006850"/>
    </source>
</evidence>
<dbReference type="Gene3D" id="2.30.30.100">
    <property type="match status" value="1"/>
</dbReference>
<dbReference type="InterPro" id="IPR010920">
    <property type="entry name" value="LSM_dom_sf"/>
</dbReference>
<name>A0A812NZN2_9DINO</name>
<dbReference type="SUPFAM" id="SSF50182">
    <property type="entry name" value="Sm-like ribonucleoproteins"/>
    <property type="match status" value="1"/>
</dbReference>
<dbReference type="GO" id="GO:0000398">
    <property type="term" value="P:mRNA splicing, via spliceosome"/>
    <property type="evidence" value="ECO:0007669"/>
    <property type="project" value="InterPro"/>
</dbReference>
<dbReference type="CDD" id="cd01729">
    <property type="entry name" value="LSm7"/>
    <property type="match status" value="1"/>
</dbReference>
<keyword evidence="6" id="KW-0508">mRNA splicing</keyword>
<dbReference type="GO" id="GO:0071004">
    <property type="term" value="C:U2-type prespliceosome"/>
    <property type="evidence" value="ECO:0007669"/>
    <property type="project" value="TreeGrafter"/>
</dbReference>
<dbReference type="GO" id="GO:0097526">
    <property type="term" value="C:spliceosomal tri-snRNP complex"/>
    <property type="evidence" value="ECO:0007669"/>
    <property type="project" value="TreeGrafter"/>
</dbReference>
<dbReference type="Proteomes" id="UP000604046">
    <property type="component" value="Unassembled WGS sequence"/>
</dbReference>
<proteinExistence type="inferred from homology"/>
<evidence type="ECO:0000256" key="5">
    <source>
        <dbReference type="ARBA" id="ARBA00022884"/>
    </source>
</evidence>
<comment type="subcellular location">
    <subcellularLocation>
        <location evidence="1">Nucleus</location>
    </subcellularLocation>
</comment>
<comment type="caution">
    <text evidence="10">The sequence shown here is derived from an EMBL/GenBank/DDBJ whole genome shotgun (WGS) entry which is preliminary data.</text>
</comment>
<evidence type="ECO:0000256" key="1">
    <source>
        <dbReference type="ARBA" id="ARBA00004123"/>
    </source>
</evidence>
<dbReference type="InterPro" id="IPR017132">
    <property type="entry name" value="Lsm7"/>
</dbReference>
<feature type="domain" description="Sm" evidence="9">
    <location>
        <begin position="8"/>
        <end position="88"/>
    </location>
</feature>
<evidence type="ECO:0000256" key="4">
    <source>
        <dbReference type="ARBA" id="ARBA00022728"/>
    </source>
</evidence>
<comment type="similarity">
    <text evidence="2">Belongs to the snRNP Sm proteins family.</text>
</comment>
<dbReference type="Pfam" id="PF01423">
    <property type="entry name" value="LSM"/>
    <property type="match status" value="1"/>
</dbReference>
<dbReference type="OrthoDB" id="2146at2759"/>
<reference evidence="10" key="1">
    <citation type="submission" date="2021-02" db="EMBL/GenBank/DDBJ databases">
        <authorList>
            <person name="Dougan E. K."/>
            <person name="Rhodes N."/>
            <person name="Thang M."/>
            <person name="Chan C."/>
        </authorList>
    </citation>
    <scope>NUCLEOTIDE SEQUENCE</scope>
</reference>
<protein>
    <submittedName>
        <fullName evidence="10">Lsm7 protein</fullName>
    </submittedName>
</protein>